<dbReference type="GO" id="GO:0006352">
    <property type="term" value="P:DNA-templated transcription initiation"/>
    <property type="evidence" value="ECO:0007669"/>
    <property type="project" value="InterPro"/>
</dbReference>
<feature type="domain" description="RNA polymerase sigma factor 70 region 4 type 2" evidence="6">
    <location>
        <begin position="118"/>
        <end position="168"/>
    </location>
</feature>
<protein>
    <submittedName>
        <fullName evidence="7">RNA polymerase subunit sigma-70</fullName>
    </submittedName>
</protein>
<evidence type="ECO:0000256" key="3">
    <source>
        <dbReference type="ARBA" id="ARBA00023082"/>
    </source>
</evidence>
<dbReference type="InterPro" id="IPR036388">
    <property type="entry name" value="WH-like_DNA-bd_sf"/>
</dbReference>
<dbReference type="InterPro" id="IPR013324">
    <property type="entry name" value="RNA_pol_sigma_r3/r4-like"/>
</dbReference>
<organism evidence="7 8">
    <name type="scientific">Elizabethkingia occulta</name>
    <dbReference type="NCBI Taxonomy" id="1867263"/>
    <lineage>
        <taxon>Bacteria</taxon>
        <taxon>Pseudomonadati</taxon>
        <taxon>Bacteroidota</taxon>
        <taxon>Flavobacteriia</taxon>
        <taxon>Flavobacteriales</taxon>
        <taxon>Weeksellaceae</taxon>
        <taxon>Elizabethkingia</taxon>
    </lineage>
</organism>
<dbReference type="Pfam" id="PF08281">
    <property type="entry name" value="Sigma70_r4_2"/>
    <property type="match status" value="1"/>
</dbReference>
<comment type="similarity">
    <text evidence="1">Belongs to the sigma-70 factor family. ECF subfamily.</text>
</comment>
<sequence length="182" mass="21858">MDKELIEIIEQCQKNDRKAQELLYRRYSNVLFSICLRYSGNYENAQDVFQEGFILIFKKITQYSFSGSFEGWIKRVIVNLNLEKHRQKEIWLTEIEENMPLIDEEDNDPDDFQNVNYQDLIKYVQNLPTQYRQVFNLYVFEEYTHNEIAESLKISPGTSKSNLSRAREILRKELMKIKHKAE</sequence>
<feature type="domain" description="RNA polymerase sigma-70 region 2" evidence="5">
    <location>
        <begin position="23"/>
        <end position="88"/>
    </location>
</feature>
<gene>
    <name evidence="7" type="ORF">BAZ10_05005</name>
</gene>
<dbReference type="GO" id="GO:0003677">
    <property type="term" value="F:DNA binding"/>
    <property type="evidence" value="ECO:0007669"/>
    <property type="project" value="InterPro"/>
</dbReference>
<comment type="caution">
    <text evidence="7">The sequence shown here is derived from an EMBL/GenBank/DDBJ whole genome shotgun (WGS) entry which is preliminary data.</text>
</comment>
<keyword evidence="4" id="KW-0804">Transcription</keyword>
<accession>A0A1T3MFQ1</accession>
<dbReference type="AlphaFoldDB" id="A0A1T3MFQ1"/>
<dbReference type="CDD" id="cd06171">
    <property type="entry name" value="Sigma70_r4"/>
    <property type="match status" value="1"/>
</dbReference>
<dbReference type="NCBIfam" id="TIGR02937">
    <property type="entry name" value="sigma70-ECF"/>
    <property type="match status" value="1"/>
</dbReference>
<dbReference type="Gene3D" id="1.10.10.10">
    <property type="entry name" value="Winged helix-like DNA-binding domain superfamily/Winged helix DNA-binding domain"/>
    <property type="match status" value="1"/>
</dbReference>
<dbReference type="SUPFAM" id="SSF88946">
    <property type="entry name" value="Sigma2 domain of RNA polymerase sigma factors"/>
    <property type="match status" value="1"/>
</dbReference>
<evidence type="ECO:0000313" key="7">
    <source>
        <dbReference type="EMBL" id="OPC63445.1"/>
    </source>
</evidence>
<dbReference type="SUPFAM" id="SSF88659">
    <property type="entry name" value="Sigma3 and sigma4 domains of RNA polymerase sigma factors"/>
    <property type="match status" value="1"/>
</dbReference>
<dbReference type="Pfam" id="PF04542">
    <property type="entry name" value="Sigma70_r2"/>
    <property type="match status" value="1"/>
</dbReference>
<evidence type="ECO:0000256" key="4">
    <source>
        <dbReference type="ARBA" id="ARBA00023163"/>
    </source>
</evidence>
<dbReference type="InterPro" id="IPR014284">
    <property type="entry name" value="RNA_pol_sigma-70_dom"/>
</dbReference>
<keyword evidence="8" id="KW-1185">Reference proteome</keyword>
<dbReference type="PANTHER" id="PTHR43133">
    <property type="entry name" value="RNA POLYMERASE ECF-TYPE SIGMA FACTO"/>
    <property type="match status" value="1"/>
</dbReference>
<evidence type="ECO:0000256" key="1">
    <source>
        <dbReference type="ARBA" id="ARBA00010641"/>
    </source>
</evidence>
<dbReference type="InterPro" id="IPR039425">
    <property type="entry name" value="RNA_pol_sigma-70-like"/>
</dbReference>
<dbReference type="GO" id="GO:0016987">
    <property type="term" value="F:sigma factor activity"/>
    <property type="evidence" value="ECO:0007669"/>
    <property type="project" value="UniProtKB-KW"/>
</dbReference>
<dbReference type="Proteomes" id="UP000190813">
    <property type="component" value="Unassembled WGS sequence"/>
</dbReference>
<evidence type="ECO:0000256" key="2">
    <source>
        <dbReference type="ARBA" id="ARBA00023015"/>
    </source>
</evidence>
<keyword evidence="2" id="KW-0805">Transcription regulation</keyword>
<dbReference type="InterPro" id="IPR007627">
    <property type="entry name" value="RNA_pol_sigma70_r2"/>
</dbReference>
<dbReference type="RefSeq" id="WP_078772095.1">
    <property type="nucleotide sequence ID" value="NZ_CBCSBR010000009.1"/>
</dbReference>
<dbReference type="EMBL" id="MAHX01000016">
    <property type="protein sequence ID" value="OPC63445.1"/>
    <property type="molecule type" value="Genomic_DNA"/>
</dbReference>
<evidence type="ECO:0000259" key="5">
    <source>
        <dbReference type="Pfam" id="PF04542"/>
    </source>
</evidence>
<proteinExistence type="inferred from homology"/>
<reference evidence="7 8" key="1">
    <citation type="submission" date="2016-06" db="EMBL/GenBank/DDBJ databases">
        <title>Revisiting the taxonomy of the Elizabethkingia Genus based on Whole-Genome Sequencing, Optical Mapping, and MALDI-TOF.</title>
        <authorList>
            <person name="Nicholson A.C."/>
        </authorList>
    </citation>
    <scope>NUCLEOTIDE SEQUENCE [LARGE SCALE GENOMIC DNA]</scope>
    <source>
        <strain evidence="7 8">G4070</strain>
    </source>
</reference>
<evidence type="ECO:0000259" key="6">
    <source>
        <dbReference type="Pfam" id="PF08281"/>
    </source>
</evidence>
<name>A0A1T3MFQ1_9FLAO</name>
<evidence type="ECO:0000313" key="8">
    <source>
        <dbReference type="Proteomes" id="UP000190813"/>
    </source>
</evidence>
<dbReference type="Gene3D" id="1.10.1740.10">
    <property type="match status" value="1"/>
</dbReference>
<dbReference type="PANTHER" id="PTHR43133:SF46">
    <property type="entry name" value="RNA POLYMERASE SIGMA-70 FACTOR ECF SUBFAMILY"/>
    <property type="match status" value="1"/>
</dbReference>
<keyword evidence="3" id="KW-0731">Sigma factor</keyword>
<dbReference type="InterPro" id="IPR013325">
    <property type="entry name" value="RNA_pol_sigma_r2"/>
</dbReference>
<dbReference type="InterPro" id="IPR013249">
    <property type="entry name" value="RNA_pol_sigma70_r4_t2"/>
</dbReference>